<evidence type="ECO:0000313" key="5">
    <source>
        <dbReference type="Proteomes" id="UP000095200"/>
    </source>
</evidence>
<dbReference type="PRINTS" id="PR01727">
    <property type="entry name" value="DNABINDINGHU"/>
</dbReference>
<evidence type="ECO:0000256" key="2">
    <source>
        <dbReference type="ARBA" id="ARBA00023125"/>
    </source>
</evidence>
<dbReference type="AlphaFoldDB" id="A0A194AJU3"/>
<dbReference type="Pfam" id="PF00216">
    <property type="entry name" value="Bac_DNA_binding"/>
    <property type="match status" value="1"/>
</dbReference>
<dbReference type="EMBL" id="BDFE01000017">
    <property type="protein sequence ID" value="GAU09326.1"/>
    <property type="molecule type" value="Genomic_DNA"/>
</dbReference>
<comment type="caution">
    <text evidence="4">The sequence shown here is derived from an EMBL/GenBank/DDBJ whole genome shotgun (WGS) entry which is preliminary data.</text>
</comment>
<evidence type="ECO:0000313" key="4">
    <source>
        <dbReference type="EMBL" id="GAU09326.1"/>
    </source>
</evidence>
<keyword evidence="5" id="KW-1185">Reference proteome</keyword>
<gene>
    <name evidence="4" type="ORF">DPF_2049</name>
</gene>
<comment type="similarity">
    <text evidence="1 3">Belongs to the bacterial histone-like protein family.</text>
</comment>
<dbReference type="PANTHER" id="PTHR33175">
    <property type="entry name" value="DNA-BINDING PROTEIN HU"/>
    <property type="match status" value="1"/>
</dbReference>
<evidence type="ECO:0000256" key="1">
    <source>
        <dbReference type="ARBA" id="ARBA00010529"/>
    </source>
</evidence>
<dbReference type="Gene3D" id="4.10.520.10">
    <property type="entry name" value="IHF-like DNA-binding proteins"/>
    <property type="match status" value="1"/>
</dbReference>
<dbReference type="OrthoDB" id="9804203at2"/>
<dbReference type="RefSeq" id="WP_069859571.1">
    <property type="nucleotide sequence ID" value="NZ_BDFE01000017.1"/>
</dbReference>
<name>A0A194AJU3_9BACT</name>
<dbReference type="PANTHER" id="PTHR33175:SF5">
    <property type="entry name" value="INTEGRATION HOST FACTOR SUBUNIT BETA"/>
    <property type="match status" value="1"/>
</dbReference>
<protein>
    <submittedName>
        <fullName evidence="4">DNA-binding protein</fullName>
    </submittedName>
</protein>
<evidence type="ECO:0000256" key="3">
    <source>
        <dbReference type="RuleBase" id="RU003939"/>
    </source>
</evidence>
<dbReference type="Proteomes" id="UP000095200">
    <property type="component" value="Unassembled WGS sequence"/>
</dbReference>
<dbReference type="GO" id="GO:0005829">
    <property type="term" value="C:cytosol"/>
    <property type="evidence" value="ECO:0007669"/>
    <property type="project" value="TreeGrafter"/>
</dbReference>
<dbReference type="CDD" id="cd13836">
    <property type="entry name" value="IHF_B"/>
    <property type="match status" value="1"/>
</dbReference>
<reference evidence="5" key="1">
    <citation type="submission" date="2016-06" db="EMBL/GenBank/DDBJ databases">
        <title>Draft genome sequence of Desulfoplanes formicivorans strain Pf12B.</title>
        <authorList>
            <person name="Watanabe M."/>
            <person name="Kojima H."/>
            <person name="Fukui M."/>
        </authorList>
    </citation>
    <scope>NUCLEOTIDE SEQUENCE [LARGE SCALE GENOMIC DNA]</scope>
    <source>
        <strain evidence="5">Pf12B</strain>
    </source>
</reference>
<dbReference type="SMART" id="SM00411">
    <property type="entry name" value="BHL"/>
    <property type="match status" value="1"/>
</dbReference>
<proteinExistence type="inferred from homology"/>
<dbReference type="GO" id="GO:0030527">
    <property type="term" value="F:structural constituent of chromatin"/>
    <property type="evidence" value="ECO:0007669"/>
    <property type="project" value="InterPro"/>
</dbReference>
<dbReference type="InterPro" id="IPR010992">
    <property type="entry name" value="IHF-like_DNA-bd_dom_sf"/>
</dbReference>
<sequence length="91" mass="10544">MNKSELIKTVAEENDISMDEAVTVVNTFFDCIREELLQGNRVEIRGFGSFKIKEYEGYKGRNPKSGEQVEVKPKKLPFFRPGKELKEFLNK</sequence>
<dbReference type="InterPro" id="IPR000119">
    <property type="entry name" value="Hist_DNA-bd"/>
</dbReference>
<organism evidence="4 5">
    <name type="scientific">Desulfoplanes formicivorans</name>
    <dbReference type="NCBI Taxonomy" id="1592317"/>
    <lineage>
        <taxon>Bacteria</taxon>
        <taxon>Pseudomonadati</taxon>
        <taxon>Thermodesulfobacteriota</taxon>
        <taxon>Desulfovibrionia</taxon>
        <taxon>Desulfovibrionales</taxon>
        <taxon>Desulfoplanaceae</taxon>
        <taxon>Desulfoplanes</taxon>
    </lineage>
</organism>
<keyword evidence="2 4" id="KW-0238">DNA-binding</keyword>
<dbReference type="SUPFAM" id="SSF47729">
    <property type="entry name" value="IHF-like DNA-binding proteins"/>
    <property type="match status" value="1"/>
</dbReference>
<accession>A0A194AJU3</accession>
<dbReference type="GO" id="GO:0003677">
    <property type="term" value="F:DNA binding"/>
    <property type="evidence" value="ECO:0007669"/>
    <property type="project" value="UniProtKB-KW"/>
</dbReference>
<dbReference type="STRING" id="1592317.DPF_2049"/>